<protein>
    <recommendedName>
        <fullName evidence="4">Secreted protein</fullName>
    </recommendedName>
</protein>
<evidence type="ECO:0000313" key="3">
    <source>
        <dbReference type="Proteomes" id="UP000621454"/>
    </source>
</evidence>
<evidence type="ECO:0000256" key="1">
    <source>
        <dbReference type="SAM" id="SignalP"/>
    </source>
</evidence>
<proteinExistence type="predicted"/>
<reference evidence="2" key="2">
    <citation type="submission" date="2020-09" db="EMBL/GenBank/DDBJ databases">
        <authorList>
            <person name="Sun Q."/>
            <person name="Zhou Y."/>
        </authorList>
    </citation>
    <scope>NUCLEOTIDE SEQUENCE</scope>
    <source>
        <strain evidence="2">CGMCC 1.12827</strain>
    </source>
</reference>
<dbReference type="EMBL" id="BMGC01000019">
    <property type="protein sequence ID" value="GGB37022.1"/>
    <property type="molecule type" value="Genomic_DNA"/>
</dbReference>
<feature type="signal peptide" evidence="1">
    <location>
        <begin position="1"/>
        <end position="28"/>
    </location>
</feature>
<dbReference type="Proteomes" id="UP000621454">
    <property type="component" value="Unassembled WGS sequence"/>
</dbReference>
<evidence type="ECO:0000313" key="2">
    <source>
        <dbReference type="EMBL" id="GGB37022.1"/>
    </source>
</evidence>
<keyword evidence="1" id="KW-0732">Signal</keyword>
<dbReference type="AlphaFoldDB" id="A0A916TB84"/>
<name>A0A916TB84_9ACTN</name>
<evidence type="ECO:0008006" key="4">
    <source>
        <dbReference type="Google" id="ProtNLM"/>
    </source>
</evidence>
<sequence>MKRTISCVVALGAMVGAATLAMPATASAAPVSETNCAKIATPTNPNGWGNSVSDEQGQAGKITATNVKDADGSLEFATSASMPRQASYHSAGSLPLSALKDASLTFEKSAGAAAWQIRVTGADTGTASGFATLVWDAPVGATLADASTSSQWWATRDLGAIKKYQNGTLDQLIDAANSDGKTATVDLYGISSQPGGTADAKVNVDNVTFHGCTTNFAVKGGDSGLGSVEFPTFGSS</sequence>
<keyword evidence="3" id="KW-1185">Reference proteome</keyword>
<reference evidence="2" key="1">
    <citation type="journal article" date="2014" name="Int. J. Syst. Evol. Microbiol.">
        <title>Complete genome sequence of Corynebacterium casei LMG S-19264T (=DSM 44701T), isolated from a smear-ripened cheese.</title>
        <authorList>
            <consortium name="US DOE Joint Genome Institute (JGI-PGF)"/>
            <person name="Walter F."/>
            <person name="Albersmeier A."/>
            <person name="Kalinowski J."/>
            <person name="Ruckert C."/>
        </authorList>
    </citation>
    <scope>NUCLEOTIDE SEQUENCE</scope>
    <source>
        <strain evidence="2">CGMCC 1.12827</strain>
    </source>
</reference>
<organism evidence="2 3">
    <name type="scientific">Gordonia jinhuaensis</name>
    <dbReference type="NCBI Taxonomy" id="1517702"/>
    <lineage>
        <taxon>Bacteria</taxon>
        <taxon>Bacillati</taxon>
        <taxon>Actinomycetota</taxon>
        <taxon>Actinomycetes</taxon>
        <taxon>Mycobacteriales</taxon>
        <taxon>Gordoniaceae</taxon>
        <taxon>Gordonia</taxon>
    </lineage>
</organism>
<accession>A0A916TB84</accession>
<feature type="chain" id="PRO_5036966200" description="Secreted protein" evidence="1">
    <location>
        <begin position="29"/>
        <end position="236"/>
    </location>
</feature>
<gene>
    <name evidence="2" type="ORF">GCM10011489_26080</name>
</gene>
<comment type="caution">
    <text evidence="2">The sequence shown here is derived from an EMBL/GenBank/DDBJ whole genome shotgun (WGS) entry which is preliminary data.</text>
</comment>